<reference evidence="4 5" key="1">
    <citation type="submission" date="2019-11" db="EMBL/GenBank/DDBJ databases">
        <title>Bacillus idriensis genome.</title>
        <authorList>
            <person name="Konopka E.N."/>
            <person name="Newman J.D."/>
        </authorList>
    </citation>
    <scope>NUCLEOTIDE SEQUENCE [LARGE SCALE GENOMIC DNA]</scope>
    <source>
        <strain evidence="4 5">DSM 19097</strain>
    </source>
</reference>
<dbReference type="PROSITE" id="PS01037">
    <property type="entry name" value="SBP_BACTERIAL_1"/>
    <property type="match status" value="1"/>
</dbReference>
<dbReference type="CDD" id="cd13585">
    <property type="entry name" value="PBP2_TMBP_like"/>
    <property type="match status" value="1"/>
</dbReference>
<dbReference type="InterPro" id="IPR006061">
    <property type="entry name" value="SBP_1_CS"/>
</dbReference>
<proteinExistence type="inferred from homology"/>
<dbReference type="EMBL" id="WKKF01000011">
    <property type="protein sequence ID" value="MRX56351.1"/>
    <property type="molecule type" value="Genomic_DNA"/>
</dbReference>
<dbReference type="AlphaFoldDB" id="A0A6I2MIK2"/>
<dbReference type="Pfam" id="PF01547">
    <property type="entry name" value="SBP_bac_1"/>
    <property type="match status" value="1"/>
</dbReference>
<dbReference type="Proteomes" id="UP000441585">
    <property type="component" value="Unassembled WGS sequence"/>
</dbReference>
<keyword evidence="2" id="KW-0813">Transport</keyword>
<evidence type="ECO:0000313" key="4">
    <source>
        <dbReference type="EMBL" id="MRX56351.1"/>
    </source>
</evidence>
<dbReference type="PANTHER" id="PTHR30061">
    <property type="entry name" value="MALTOSE-BINDING PERIPLASMIC PROTEIN"/>
    <property type="match status" value="1"/>
</dbReference>
<gene>
    <name evidence="4" type="ORF">GJU41_20520</name>
</gene>
<evidence type="ECO:0000256" key="2">
    <source>
        <dbReference type="ARBA" id="ARBA00022448"/>
    </source>
</evidence>
<comment type="caution">
    <text evidence="4">The sequence shown here is derived from an EMBL/GenBank/DDBJ whole genome shotgun (WGS) entry which is preliminary data.</text>
</comment>
<protein>
    <submittedName>
        <fullName evidence="4">Extracellular solute-binding protein</fullName>
    </submittedName>
</protein>
<evidence type="ECO:0000313" key="5">
    <source>
        <dbReference type="Proteomes" id="UP000441585"/>
    </source>
</evidence>
<accession>A0A6I2MIK2</accession>
<evidence type="ECO:0000256" key="1">
    <source>
        <dbReference type="ARBA" id="ARBA00008520"/>
    </source>
</evidence>
<keyword evidence="3" id="KW-0732">Signal</keyword>
<dbReference type="GO" id="GO:0055085">
    <property type="term" value="P:transmembrane transport"/>
    <property type="evidence" value="ECO:0007669"/>
    <property type="project" value="InterPro"/>
</dbReference>
<dbReference type="Gene3D" id="3.40.190.10">
    <property type="entry name" value="Periplasmic binding protein-like II"/>
    <property type="match status" value="1"/>
</dbReference>
<dbReference type="InterPro" id="IPR006059">
    <property type="entry name" value="SBP"/>
</dbReference>
<name>A0A6I2MIK2_9BACI</name>
<dbReference type="GO" id="GO:0042956">
    <property type="term" value="P:maltodextrin transmembrane transport"/>
    <property type="evidence" value="ECO:0007669"/>
    <property type="project" value="TreeGrafter"/>
</dbReference>
<dbReference type="GO" id="GO:1901982">
    <property type="term" value="F:maltose binding"/>
    <property type="evidence" value="ECO:0007669"/>
    <property type="project" value="TreeGrafter"/>
</dbReference>
<organism evidence="4 5">
    <name type="scientific">Metabacillus idriensis</name>
    <dbReference type="NCBI Taxonomy" id="324768"/>
    <lineage>
        <taxon>Bacteria</taxon>
        <taxon>Bacillati</taxon>
        <taxon>Bacillota</taxon>
        <taxon>Bacilli</taxon>
        <taxon>Bacillales</taxon>
        <taxon>Bacillaceae</taxon>
        <taxon>Metabacillus</taxon>
    </lineage>
</organism>
<sequence>MKKRVIIFILILLLFLAAGYYAFSSLSLFSGEEKNNQLPAEKSENIELTFWRNYGTKLENEAYKELISAFESSHPGISINMNAIPYGDYELRLRTEIAAGSPPDIMSIDSPNLALYANSGALLSIDKEMKEEGQIEDIPFSTLEGMKFKDEIYLSPIAESGVALFYNIDLFKKAGLPLPSQDPADPMTWGEVVELAKKINDPGNEIYGIDPGQGFSDGESPAYFKTPLLWQFGADVLSPDGATATGYLNSKHAVEALQFYQDLYHRYKVATVEMPPDPFVTGHLGMSVLGSWMLEEIERNYPDFKLGEDFGIAPLPKGDHQVTPNGGWALGISAKSKHPEEAWAFIKYMTSFEGSKKYVDITGDMPARFSVSKAFPELTAYPKNIFVQQALKYSKNRPVSPAYPVISDALKELFEDIGIGGKDVKASADKAVAKINGGLEDIDVKE</sequence>
<dbReference type="PANTHER" id="PTHR30061:SF50">
    <property type="entry name" value="MALTOSE_MALTODEXTRIN-BINDING PERIPLASMIC PROTEIN"/>
    <property type="match status" value="1"/>
</dbReference>
<dbReference type="GO" id="GO:0055052">
    <property type="term" value="C:ATP-binding cassette (ABC) transporter complex, substrate-binding subunit-containing"/>
    <property type="evidence" value="ECO:0007669"/>
    <property type="project" value="TreeGrafter"/>
</dbReference>
<keyword evidence="5" id="KW-1185">Reference proteome</keyword>
<comment type="similarity">
    <text evidence="1">Belongs to the bacterial solute-binding protein 1 family.</text>
</comment>
<dbReference type="GO" id="GO:0015768">
    <property type="term" value="P:maltose transport"/>
    <property type="evidence" value="ECO:0007669"/>
    <property type="project" value="TreeGrafter"/>
</dbReference>
<dbReference type="SUPFAM" id="SSF53850">
    <property type="entry name" value="Periplasmic binding protein-like II"/>
    <property type="match status" value="1"/>
</dbReference>
<evidence type="ECO:0000256" key="3">
    <source>
        <dbReference type="ARBA" id="ARBA00022729"/>
    </source>
</evidence>